<organism evidence="1 2">
    <name type="scientific">Haemophilus haemolyticus</name>
    <dbReference type="NCBI Taxonomy" id="726"/>
    <lineage>
        <taxon>Bacteria</taxon>
        <taxon>Pseudomonadati</taxon>
        <taxon>Pseudomonadota</taxon>
        <taxon>Gammaproteobacteria</taxon>
        <taxon>Pasteurellales</taxon>
        <taxon>Pasteurellaceae</taxon>
        <taxon>Haemophilus</taxon>
    </lineage>
</organism>
<dbReference type="EMBL" id="SDPI01000063">
    <property type="protein sequence ID" value="TPG97226.1"/>
    <property type="molecule type" value="Genomic_DNA"/>
</dbReference>
<name>A0A502JJD0_HAEHA</name>
<evidence type="ECO:0000313" key="1">
    <source>
        <dbReference type="EMBL" id="TPG97226.1"/>
    </source>
</evidence>
<dbReference type="Proteomes" id="UP000318695">
    <property type="component" value="Unassembled WGS sequence"/>
</dbReference>
<proteinExistence type="predicted"/>
<dbReference type="AlphaFoldDB" id="A0A502JJD0"/>
<gene>
    <name evidence="1" type="ORF">EUX54_08785</name>
</gene>
<accession>A0A502JJD0</accession>
<sequence length="169" mass="18251">MYLNNYLFTILNFETKITDEDMYYAINGKYEAIENYKESFNGKLAYSVKDGLELGSTIYGGLGVLKGAKKINDVISNSTKFTLGIAGAGSVGAQLMSDGTVDPRSLAIDLVTAYALKGKGFALTVGGNAASGALNNYITDTVSYTHLRAHETLSTHLRAHETLSDLVYR</sequence>
<comment type="caution">
    <text evidence="1">The sequence shown here is derived from an EMBL/GenBank/DDBJ whole genome shotgun (WGS) entry which is preliminary data.</text>
</comment>
<dbReference type="RefSeq" id="WP_140578710.1">
    <property type="nucleotide sequence ID" value="NZ_SDPI01000063.1"/>
</dbReference>
<evidence type="ECO:0000313" key="2">
    <source>
        <dbReference type="Proteomes" id="UP000318695"/>
    </source>
</evidence>
<protein>
    <submittedName>
        <fullName evidence="1">Uncharacterized protein</fullName>
    </submittedName>
</protein>
<reference evidence="1 2" key="1">
    <citation type="submission" date="2019-01" db="EMBL/GenBank/DDBJ databases">
        <title>Comparative genomic analysis identifies haemin-independent Haemophilus haemolyticus: a formal re-classification of Haemophilus intermedius.</title>
        <authorList>
            <person name="Harris T.M."/>
            <person name="Price E.P."/>
            <person name="Sarovich D.S."/>
            <person name="Norskov-Lauritsen N."/>
            <person name="Beissbarth J."/>
            <person name="Chang A.B."/>
            <person name="Smith-Vaughan H.C."/>
        </authorList>
    </citation>
    <scope>NUCLEOTIDE SEQUENCE [LARGE SCALE GENOMIC DNA]</scope>
    <source>
        <strain evidence="1 2">CCUG 30218</strain>
    </source>
</reference>